<dbReference type="EMBL" id="JAUESC010000384">
    <property type="protein sequence ID" value="KAK0581601.1"/>
    <property type="molecule type" value="Genomic_DNA"/>
</dbReference>
<evidence type="ECO:0000259" key="7">
    <source>
        <dbReference type="Pfam" id="PF20160"/>
    </source>
</evidence>
<dbReference type="PRINTS" id="PR00364">
    <property type="entry name" value="DISEASERSIST"/>
</dbReference>
<comment type="catalytic activity">
    <reaction evidence="5">
        <text>NAD(+) + H2O = ADP-D-ribose + nicotinamide + H(+)</text>
        <dbReference type="Rhea" id="RHEA:16301"/>
        <dbReference type="ChEBI" id="CHEBI:15377"/>
        <dbReference type="ChEBI" id="CHEBI:15378"/>
        <dbReference type="ChEBI" id="CHEBI:17154"/>
        <dbReference type="ChEBI" id="CHEBI:57540"/>
        <dbReference type="ChEBI" id="CHEBI:57967"/>
        <dbReference type="EC" id="3.2.2.6"/>
    </reaction>
    <physiologicalReaction direction="left-to-right" evidence="5">
        <dbReference type="Rhea" id="RHEA:16302"/>
    </physiologicalReaction>
</comment>
<keyword evidence="2" id="KW-0433">Leucine-rich repeat</keyword>
<feature type="domain" description="C-JID" evidence="7">
    <location>
        <begin position="427"/>
        <end position="564"/>
    </location>
</feature>
<dbReference type="InterPro" id="IPR032675">
    <property type="entry name" value="LRR_dom_sf"/>
</dbReference>
<dbReference type="InterPro" id="IPR045344">
    <property type="entry name" value="C-JID"/>
</dbReference>
<name>A0AA39RW45_ACESA</name>
<evidence type="ECO:0000259" key="6">
    <source>
        <dbReference type="Pfam" id="PF00931"/>
    </source>
</evidence>
<dbReference type="SUPFAM" id="SSF52058">
    <property type="entry name" value="L domain-like"/>
    <property type="match status" value="1"/>
</dbReference>
<reference evidence="8" key="2">
    <citation type="submission" date="2023-06" db="EMBL/GenBank/DDBJ databases">
        <authorList>
            <person name="Swenson N.G."/>
            <person name="Wegrzyn J.L."/>
            <person name="Mcevoy S.L."/>
        </authorList>
    </citation>
    <scope>NUCLEOTIDE SEQUENCE</scope>
    <source>
        <strain evidence="8">NS2018</strain>
        <tissue evidence="8">Leaf</tissue>
    </source>
</reference>
<dbReference type="PANTHER" id="PTHR11017">
    <property type="entry name" value="LEUCINE-RICH REPEAT-CONTAINING PROTEIN"/>
    <property type="match status" value="1"/>
</dbReference>
<dbReference type="EC" id="3.2.2.6" evidence="1"/>
<dbReference type="PROSITE" id="PS51450">
    <property type="entry name" value="LRR"/>
    <property type="match status" value="1"/>
</dbReference>
<dbReference type="InterPro" id="IPR044974">
    <property type="entry name" value="Disease_R_plants"/>
</dbReference>
<dbReference type="GO" id="GO:0061809">
    <property type="term" value="F:NAD+ nucleosidase activity, cyclic ADP-ribose generating"/>
    <property type="evidence" value="ECO:0007669"/>
    <property type="project" value="UniProtKB-EC"/>
</dbReference>
<dbReference type="SUPFAM" id="SSF52540">
    <property type="entry name" value="P-loop containing nucleoside triphosphate hydrolases"/>
    <property type="match status" value="1"/>
</dbReference>
<sequence>MVTILLLLLHRSEANLIEEIVGNISRRLINLLPSVVGDQLVGIESHVEEIYKLLELELDDKVTFVGICGMGGIGKTTIARVVYERLSNKYEGSCFLANIRERISEKGGVHHLQKLLLSKILDDKDLNIFDGYEGISLIRRRLCKKKGTPFVEAIIPNKHRDEIINLKLNGKSFLGMSNLRLLIINDVDVHISEDLEYLSNELRFLKWHGYPLKSLPSSFQPQRLVQLNLCYSHIEYIWKDIKPSMKYLKTINLSFSHNLIKTPDFGLIPNLERLDLECLSSLKKLDVNHCNLLEIPSDIGSLISLEALNLSGNNIVSLPDSISQLSRLEYLSLEKCQRLQSLPKLPPKIGFVGADDCTSLKTISSALELTSEEVSLQFFNCFQLVEIQGRNISLEIMLLKHWLQIDEIINHDTRFDPLYGPEFHLQLPGSEIPELFSYWSEGSKIEWLPPHCSLNDELVGFCVCAVMSIPDCSYDVGIRCSMGGYGTYCHPRCNLMGDDHLWLAYFSKNSLYQDNEHDFGQGVTAHFEICYINDWRKGGNKKEYNNNNVVKRCGIRPIYKQDVEYLTELSATDGAITMPSTL</sequence>
<dbReference type="PANTHER" id="PTHR11017:SF527">
    <property type="entry name" value="TMV RESISTANCE PROTEIN N-LIKE"/>
    <property type="match status" value="1"/>
</dbReference>
<accession>A0AA39RW45</accession>
<dbReference type="InterPro" id="IPR001611">
    <property type="entry name" value="Leu-rich_rpt"/>
</dbReference>
<dbReference type="Gene3D" id="3.80.10.10">
    <property type="entry name" value="Ribonuclease Inhibitor"/>
    <property type="match status" value="2"/>
</dbReference>
<dbReference type="Proteomes" id="UP001168877">
    <property type="component" value="Unassembled WGS sequence"/>
</dbReference>
<dbReference type="InterPro" id="IPR027417">
    <property type="entry name" value="P-loop_NTPase"/>
</dbReference>
<keyword evidence="4" id="KW-0520">NAD</keyword>
<evidence type="ECO:0000256" key="4">
    <source>
        <dbReference type="ARBA" id="ARBA00023027"/>
    </source>
</evidence>
<dbReference type="Pfam" id="PF00931">
    <property type="entry name" value="NB-ARC"/>
    <property type="match status" value="1"/>
</dbReference>
<evidence type="ECO:0000256" key="3">
    <source>
        <dbReference type="ARBA" id="ARBA00022737"/>
    </source>
</evidence>
<dbReference type="Pfam" id="PF20160">
    <property type="entry name" value="C-JID"/>
    <property type="match status" value="1"/>
</dbReference>
<dbReference type="Gene3D" id="3.40.50.300">
    <property type="entry name" value="P-loop containing nucleotide triphosphate hydrolases"/>
    <property type="match status" value="1"/>
</dbReference>
<keyword evidence="3" id="KW-0677">Repeat</keyword>
<dbReference type="GO" id="GO:0043531">
    <property type="term" value="F:ADP binding"/>
    <property type="evidence" value="ECO:0007669"/>
    <property type="project" value="InterPro"/>
</dbReference>
<feature type="domain" description="NB-ARC" evidence="6">
    <location>
        <begin position="44"/>
        <end position="145"/>
    </location>
</feature>
<comment type="caution">
    <text evidence="8">The sequence shown here is derived from an EMBL/GenBank/DDBJ whole genome shotgun (WGS) entry which is preliminary data.</text>
</comment>
<evidence type="ECO:0000313" key="8">
    <source>
        <dbReference type="EMBL" id="KAK0581601.1"/>
    </source>
</evidence>
<dbReference type="SMART" id="SM00369">
    <property type="entry name" value="LRR_TYP"/>
    <property type="match status" value="2"/>
</dbReference>
<dbReference type="InterPro" id="IPR002182">
    <property type="entry name" value="NB-ARC"/>
</dbReference>
<proteinExistence type="predicted"/>
<dbReference type="InterPro" id="IPR003591">
    <property type="entry name" value="Leu-rich_rpt_typical-subtyp"/>
</dbReference>
<evidence type="ECO:0000256" key="2">
    <source>
        <dbReference type="ARBA" id="ARBA00022614"/>
    </source>
</evidence>
<dbReference type="AlphaFoldDB" id="A0AA39RW45"/>
<protein>
    <recommendedName>
        <fullName evidence="1">ADP-ribosyl cyclase/cyclic ADP-ribose hydrolase</fullName>
        <ecNumber evidence="1">3.2.2.6</ecNumber>
    </recommendedName>
</protein>
<keyword evidence="9" id="KW-1185">Reference proteome</keyword>
<gene>
    <name evidence="8" type="ORF">LWI29_015790</name>
</gene>
<organism evidence="8 9">
    <name type="scientific">Acer saccharum</name>
    <name type="common">Sugar maple</name>
    <dbReference type="NCBI Taxonomy" id="4024"/>
    <lineage>
        <taxon>Eukaryota</taxon>
        <taxon>Viridiplantae</taxon>
        <taxon>Streptophyta</taxon>
        <taxon>Embryophyta</taxon>
        <taxon>Tracheophyta</taxon>
        <taxon>Spermatophyta</taxon>
        <taxon>Magnoliopsida</taxon>
        <taxon>eudicotyledons</taxon>
        <taxon>Gunneridae</taxon>
        <taxon>Pentapetalae</taxon>
        <taxon>rosids</taxon>
        <taxon>malvids</taxon>
        <taxon>Sapindales</taxon>
        <taxon>Sapindaceae</taxon>
        <taxon>Hippocastanoideae</taxon>
        <taxon>Acereae</taxon>
        <taxon>Acer</taxon>
    </lineage>
</organism>
<reference evidence="8" key="1">
    <citation type="journal article" date="2022" name="Plant J.">
        <title>Strategies of tolerance reflected in two North American maple genomes.</title>
        <authorList>
            <person name="McEvoy S.L."/>
            <person name="Sezen U.U."/>
            <person name="Trouern-Trend A."/>
            <person name="McMahon S.M."/>
            <person name="Schaberg P.G."/>
            <person name="Yang J."/>
            <person name="Wegrzyn J.L."/>
            <person name="Swenson N.G."/>
        </authorList>
    </citation>
    <scope>NUCLEOTIDE SEQUENCE</scope>
    <source>
        <strain evidence="8">NS2018</strain>
    </source>
</reference>
<evidence type="ECO:0000256" key="1">
    <source>
        <dbReference type="ARBA" id="ARBA00011982"/>
    </source>
</evidence>
<evidence type="ECO:0000313" key="9">
    <source>
        <dbReference type="Proteomes" id="UP001168877"/>
    </source>
</evidence>
<dbReference type="GO" id="GO:0006952">
    <property type="term" value="P:defense response"/>
    <property type="evidence" value="ECO:0007669"/>
    <property type="project" value="InterPro"/>
</dbReference>
<dbReference type="Pfam" id="PF13855">
    <property type="entry name" value="LRR_8"/>
    <property type="match status" value="1"/>
</dbReference>
<evidence type="ECO:0000256" key="5">
    <source>
        <dbReference type="ARBA" id="ARBA00047304"/>
    </source>
</evidence>